<sequence>MVFSSPSWVPQIPTEIPDSITVGQFALRGNASLPPQCGGKPPFVDGITGKQYTTKTLLERVEFLSRSLARELGWSPNEGSPEDKVVAVYSWNTLDFFVLCWAVHRVNGICLPVHPFSIVPEIVAHMTRAKCRVIFTCQSLVANALEVAKELSIPSDQIYTMALPEGYLQNPEPIDHFKSVETLITEGEKLEALPPLNWEKGRAQTQVAYYCATSGTSGKQKLAKITHYNFISNVLQASMFESYDKSGRNEVAIGAIPFTHGYGLALGHIMVYRGDSLIVIPRFDMQLMLKTIPQYRIERLYLVPPILAAFAANPFLLDLFDISSVQSIVTGAAALDRNIAAKLHNLRPHWKFIHAYGLTETGVIATFTSAHDVWHGSSGCLVPQFEIRLVKPNGEDAEGFDEPGEVHFNSPSVFAGYLGDDESNKNTFDDKGWLKSGDIGVFRKAPSGNAHLFILDRIKDMIKVKGEQVLPRDIESVLLSHPAVIDAAVIGVPDEMSGERAKAYIVRSATEMPDADEEDLADHIDEFVQGKLHESHWLHDRIEFLAKLPKSESGKVLKKDLRALN</sequence>
<dbReference type="SUPFAM" id="SSF56801">
    <property type="entry name" value="Acetyl-CoA synthetase-like"/>
    <property type="match status" value="1"/>
</dbReference>
<evidence type="ECO:0000313" key="3">
    <source>
        <dbReference type="EMBL" id="KAL2867350.1"/>
    </source>
</evidence>
<dbReference type="CDD" id="cd05911">
    <property type="entry name" value="Firefly_Luc_like"/>
    <property type="match status" value="1"/>
</dbReference>
<comment type="caution">
    <text evidence="3">The sequence shown here is derived from an EMBL/GenBank/DDBJ whole genome shotgun (WGS) entry which is preliminary data.</text>
</comment>
<keyword evidence="4" id="KW-1185">Reference proteome</keyword>
<dbReference type="Pfam" id="PF00501">
    <property type="entry name" value="AMP-binding"/>
    <property type="match status" value="1"/>
</dbReference>
<dbReference type="EMBL" id="JBFXLQ010000019">
    <property type="protein sequence ID" value="KAL2867350.1"/>
    <property type="molecule type" value="Genomic_DNA"/>
</dbReference>
<evidence type="ECO:0000259" key="1">
    <source>
        <dbReference type="Pfam" id="PF00501"/>
    </source>
</evidence>
<feature type="domain" description="AMP-binding enzyme C-terminal" evidence="2">
    <location>
        <begin position="474"/>
        <end position="555"/>
    </location>
</feature>
<dbReference type="Gene3D" id="3.40.50.12780">
    <property type="entry name" value="N-terminal domain of ligase-like"/>
    <property type="match status" value="1"/>
</dbReference>
<name>A0ABR4LS28_9EURO</name>
<proteinExistence type="predicted"/>
<dbReference type="GeneID" id="98150604"/>
<dbReference type="PANTHER" id="PTHR24096:SF422">
    <property type="entry name" value="BCDNA.GH02901"/>
    <property type="match status" value="1"/>
</dbReference>
<dbReference type="PANTHER" id="PTHR24096">
    <property type="entry name" value="LONG-CHAIN-FATTY-ACID--COA LIGASE"/>
    <property type="match status" value="1"/>
</dbReference>
<dbReference type="InterPro" id="IPR042099">
    <property type="entry name" value="ANL_N_sf"/>
</dbReference>
<protein>
    <recommendedName>
        <fullName evidence="5">Acetyl-CoA synthetase-like protein</fullName>
    </recommendedName>
</protein>
<accession>A0ABR4LS28</accession>
<organism evidence="3 4">
    <name type="scientific">Aspergillus lucknowensis</name>
    <dbReference type="NCBI Taxonomy" id="176173"/>
    <lineage>
        <taxon>Eukaryota</taxon>
        <taxon>Fungi</taxon>
        <taxon>Dikarya</taxon>
        <taxon>Ascomycota</taxon>
        <taxon>Pezizomycotina</taxon>
        <taxon>Eurotiomycetes</taxon>
        <taxon>Eurotiomycetidae</taxon>
        <taxon>Eurotiales</taxon>
        <taxon>Aspergillaceae</taxon>
        <taxon>Aspergillus</taxon>
        <taxon>Aspergillus subgen. Nidulantes</taxon>
    </lineage>
</organism>
<dbReference type="InterPro" id="IPR045851">
    <property type="entry name" value="AMP-bd_C_sf"/>
</dbReference>
<evidence type="ECO:0008006" key="5">
    <source>
        <dbReference type="Google" id="ProtNLM"/>
    </source>
</evidence>
<evidence type="ECO:0000259" key="2">
    <source>
        <dbReference type="Pfam" id="PF13193"/>
    </source>
</evidence>
<dbReference type="Proteomes" id="UP001610432">
    <property type="component" value="Unassembled WGS sequence"/>
</dbReference>
<dbReference type="Pfam" id="PF13193">
    <property type="entry name" value="AMP-binding_C"/>
    <property type="match status" value="1"/>
</dbReference>
<dbReference type="Gene3D" id="3.30.300.30">
    <property type="match status" value="1"/>
</dbReference>
<reference evidence="3 4" key="1">
    <citation type="submission" date="2024-07" db="EMBL/GenBank/DDBJ databases">
        <title>Section-level genome sequencing and comparative genomics of Aspergillus sections Usti and Cavernicolus.</title>
        <authorList>
            <consortium name="Lawrence Berkeley National Laboratory"/>
            <person name="Nybo J.L."/>
            <person name="Vesth T.C."/>
            <person name="Theobald S."/>
            <person name="Frisvad J.C."/>
            <person name="Larsen T.O."/>
            <person name="Kjaerboelling I."/>
            <person name="Rothschild-Mancinelli K."/>
            <person name="Lyhne E.K."/>
            <person name="Kogle M.E."/>
            <person name="Barry K."/>
            <person name="Clum A."/>
            <person name="Na H."/>
            <person name="Ledsgaard L."/>
            <person name="Lin J."/>
            <person name="Lipzen A."/>
            <person name="Kuo A."/>
            <person name="Riley R."/>
            <person name="Mondo S."/>
            <person name="Labutti K."/>
            <person name="Haridas S."/>
            <person name="Pangalinan J."/>
            <person name="Salamov A.A."/>
            <person name="Simmons B.A."/>
            <person name="Magnuson J.K."/>
            <person name="Chen J."/>
            <person name="Drula E."/>
            <person name="Henrissat B."/>
            <person name="Wiebenga A."/>
            <person name="Lubbers R.J."/>
            <person name="Gomes A.C."/>
            <person name="Macurrencykelacurrency M.R."/>
            <person name="Stajich J."/>
            <person name="Grigoriev I.V."/>
            <person name="Mortensen U.H."/>
            <person name="De Vries R.P."/>
            <person name="Baker S.E."/>
            <person name="Andersen M.R."/>
        </authorList>
    </citation>
    <scope>NUCLEOTIDE SEQUENCE [LARGE SCALE GENOMIC DNA]</scope>
    <source>
        <strain evidence="3 4">CBS 449.75</strain>
    </source>
</reference>
<evidence type="ECO:0000313" key="4">
    <source>
        <dbReference type="Proteomes" id="UP001610432"/>
    </source>
</evidence>
<dbReference type="InterPro" id="IPR000873">
    <property type="entry name" value="AMP-dep_synth/lig_dom"/>
</dbReference>
<feature type="domain" description="AMP-dependent synthetase/ligase" evidence="1">
    <location>
        <begin position="42"/>
        <end position="418"/>
    </location>
</feature>
<dbReference type="InterPro" id="IPR025110">
    <property type="entry name" value="AMP-bd_C"/>
</dbReference>
<dbReference type="RefSeq" id="XP_070886329.1">
    <property type="nucleotide sequence ID" value="XM_071035532.1"/>
</dbReference>
<gene>
    <name evidence="3" type="ORF">BJX67DRAFT_84628</name>
</gene>